<gene>
    <name evidence="1" type="ORF">AVEN_160254_1</name>
    <name evidence="2" type="ORF">AVEN_174435_1</name>
</gene>
<keyword evidence="3" id="KW-1185">Reference proteome</keyword>
<name>A0A4Y2V4M7_ARAVE</name>
<evidence type="ECO:0000313" key="2">
    <source>
        <dbReference type="EMBL" id="GBO20208.1"/>
    </source>
</evidence>
<dbReference type="EMBL" id="BGPR01043588">
    <property type="protein sequence ID" value="GBO20205.1"/>
    <property type="molecule type" value="Genomic_DNA"/>
</dbReference>
<dbReference type="Proteomes" id="UP000499080">
    <property type="component" value="Unassembled WGS sequence"/>
</dbReference>
<sequence length="291" mass="34146">MNTDEQVRSTSPTEKDFQIVSPRKAAKIRKTNEKSEISTDIKFKELMEIDNDKDKTVETKIQIPAINLKMDADYNLTLQEINRMYPDTENKLVKGFINIQATSNENRNSIIEYLKKNDKEFILSEAYANRPLKVVIHGLLVDQNKDELKQILEKLNFKIVRINQLRNYQLKTYHPIFLIEVAKINNYQNIYNLQTIKLLQVKVATYRKKNLATICNRFHHSARNCQMKARCLKCEENHETRNCTITTKIDNPKCIDCKEFGHLASWQGCQGSQKLKTLKTNRHTHKKFNRT</sequence>
<evidence type="ECO:0000313" key="1">
    <source>
        <dbReference type="EMBL" id="GBO20205.1"/>
    </source>
</evidence>
<accession>A0A4Y2V4M7</accession>
<evidence type="ECO:0008006" key="4">
    <source>
        <dbReference type="Google" id="ProtNLM"/>
    </source>
</evidence>
<dbReference type="EMBL" id="BGPR01043589">
    <property type="protein sequence ID" value="GBO20208.1"/>
    <property type="molecule type" value="Genomic_DNA"/>
</dbReference>
<evidence type="ECO:0000313" key="3">
    <source>
        <dbReference type="Proteomes" id="UP000499080"/>
    </source>
</evidence>
<proteinExistence type="predicted"/>
<comment type="caution">
    <text evidence="1">The sequence shown here is derived from an EMBL/GenBank/DDBJ whole genome shotgun (WGS) entry which is preliminary data.</text>
</comment>
<organism evidence="1 3">
    <name type="scientific">Araneus ventricosus</name>
    <name type="common">Orbweaver spider</name>
    <name type="synonym">Epeira ventricosa</name>
    <dbReference type="NCBI Taxonomy" id="182803"/>
    <lineage>
        <taxon>Eukaryota</taxon>
        <taxon>Metazoa</taxon>
        <taxon>Ecdysozoa</taxon>
        <taxon>Arthropoda</taxon>
        <taxon>Chelicerata</taxon>
        <taxon>Arachnida</taxon>
        <taxon>Araneae</taxon>
        <taxon>Araneomorphae</taxon>
        <taxon>Entelegynae</taxon>
        <taxon>Araneoidea</taxon>
        <taxon>Araneidae</taxon>
        <taxon>Araneus</taxon>
    </lineage>
</organism>
<reference evidence="1 3" key="1">
    <citation type="journal article" date="2019" name="Sci. Rep.">
        <title>Orb-weaving spider Araneus ventricosus genome elucidates the spidroin gene catalogue.</title>
        <authorList>
            <person name="Kono N."/>
            <person name="Nakamura H."/>
            <person name="Ohtoshi R."/>
            <person name="Moran D.A.P."/>
            <person name="Shinohara A."/>
            <person name="Yoshida Y."/>
            <person name="Fujiwara M."/>
            <person name="Mori M."/>
            <person name="Tomita M."/>
            <person name="Arakawa K."/>
        </authorList>
    </citation>
    <scope>NUCLEOTIDE SEQUENCE [LARGE SCALE GENOMIC DNA]</scope>
</reference>
<dbReference type="AlphaFoldDB" id="A0A4Y2V4M7"/>
<protein>
    <recommendedName>
        <fullName evidence="4">Pre-C2HC domain-containing protein</fullName>
    </recommendedName>
</protein>